<dbReference type="SUPFAM" id="SSF160631">
    <property type="entry name" value="SMI1/KNR4-like"/>
    <property type="match status" value="1"/>
</dbReference>
<dbReference type="InterPro" id="IPR018958">
    <property type="entry name" value="Knr4/Smi1-like_dom"/>
</dbReference>
<dbReference type="Pfam" id="PF09346">
    <property type="entry name" value="SMI1_KNR4"/>
    <property type="match status" value="1"/>
</dbReference>
<organism evidence="2 3">
    <name type="scientific">Chitinophaga dinghuensis</name>
    <dbReference type="NCBI Taxonomy" id="1539050"/>
    <lineage>
        <taxon>Bacteria</taxon>
        <taxon>Pseudomonadati</taxon>
        <taxon>Bacteroidota</taxon>
        <taxon>Chitinophagia</taxon>
        <taxon>Chitinophagales</taxon>
        <taxon>Chitinophagaceae</taxon>
        <taxon>Chitinophaga</taxon>
    </lineage>
</organism>
<dbReference type="Proteomes" id="UP000249819">
    <property type="component" value="Unassembled WGS sequence"/>
</dbReference>
<gene>
    <name evidence="2" type="ORF">CLV59_104139</name>
</gene>
<dbReference type="OrthoDB" id="6933666at2"/>
<keyword evidence="3" id="KW-1185">Reference proteome</keyword>
<protein>
    <submittedName>
        <fullName evidence="2">SMI1/KNR4 family protein SUKH-1</fullName>
    </submittedName>
</protein>
<dbReference type="EMBL" id="QLMA01000004">
    <property type="protein sequence ID" value="RAJ81914.1"/>
    <property type="molecule type" value="Genomic_DNA"/>
</dbReference>
<dbReference type="RefSeq" id="WP_111592476.1">
    <property type="nucleotide sequence ID" value="NZ_QLMA01000004.1"/>
</dbReference>
<evidence type="ECO:0000313" key="3">
    <source>
        <dbReference type="Proteomes" id="UP000249819"/>
    </source>
</evidence>
<sequence length="191" mass="21718">MTLAEQYVKGLKERLQEEDSEDLSYATGASEAQLAQLKAKYPQTPDTLLQLLAQINGTYWQQYGDHKINVAILGSDVFEYPYYLKSVEQIIEVPRFDSSIIDIYGETDEELVGPGIDPNLLMSEWLCFSDCINNGGTSKLYIDFSPAEGGIAGQVIRYLHDPDNYEVIANSFDEYLQQLIEKDYEFITEEE</sequence>
<comment type="caution">
    <text evidence="2">The sequence shown here is derived from an EMBL/GenBank/DDBJ whole genome shotgun (WGS) entry which is preliminary data.</text>
</comment>
<proteinExistence type="predicted"/>
<name>A0A327W1L8_9BACT</name>
<dbReference type="InterPro" id="IPR037883">
    <property type="entry name" value="Knr4/Smi1-like_sf"/>
</dbReference>
<reference evidence="2 3" key="1">
    <citation type="submission" date="2018-06" db="EMBL/GenBank/DDBJ databases">
        <title>Genomic Encyclopedia of Archaeal and Bacterial Type Strains, Phase II (KMG-II): from individual species to whole genera.</title>
        <authorList>
            <person name="Goeker M."/>
        </authorList>
    </citation>
    <scope>NUCLEOTIDE SEQUENCE [LARGE SCALE GENOMIC DNA]</scope>
    <source>
        <strain evidence="2 3">DSM 29821</strain>
    </source>
</reference>
<dbReference type="AlphaFoldDB" id="A0A327W1L8"/>
<feature type="domain" description="Knr4/Smi1-like" evidence="1">
    <location>
        <begin position="28"/>
        <end position="178"/>
    </location>
</feature>
<evidence type="ECO:0000259" key="1">
    <source>
        <dbReference type="Pfam" id="PF09346"/>
    </source>
</evidence>
<dbReference type="Gene3D" id="3.40.1580.10">
    <property type="entry name" value="SMI1/KNR4-like"/>
    <property type="match status" value="1"/>
</dbReference>
<accession>A0A327W1L8</accession>
<evidence type="ECO:0000313" key="2">
    <source>
        <dbReference type="EMBL" id="RAJ81914.1"/>
    </source>
</evidence>